<evidence type="ECO:0000256" key="6">
    <source>
        <dbReference type="ARBA" id="ARBA00022989"/>
    </source>
</evidence>
<dbReference type="Pfam" id="PF02949">
    <property type="entry name" value="7tm_6"/>
    <property type="match status" value="2"/>
</dbReference>
<evidence type="ECO:0000313" key="11">
    <source>
        <dbReference type="EMBL" id="CAG9830630.1"/>
    </source>
</evidence>
<feature type="transmembrane region" description="Helical" evidence="10">
    <location>
        <begin position="213"/>
        <end position="237"/>
    </location>
</feature>
<evidence type="ECO:0000256" key="1">
    <source>
        <dbReference type="ARBA" id="ARBA00004651"/>
    </source>
</evidence>
<evidence type="ECO:0000256" key="9">
    <source>
        <dbReference type="ARBA" id="ARBA00023224"/>
    </source>
</evidence>
<dbReference type="Proteomes" id="UP001153709">
    <property type="component" value="Chromosome 3"/>
</dbReference>
<keyword evidence="5" id="KW-0552">Olfaction</keyword>
<dbReference type="OrthoDB" id="6784258at2759"/>
<organism evidence="11 12">
    <name type="scientific">Diabrotica balteata</name>
    <name type="common">Banded cucumber beetle</name>
    <dbReference type="NCBI Taxonomy" id="107213"/>
    <lineage>
        <taxon>Eukaryota</taxon>
        <taxon>Metazoa</taxon>
        <taxon>Ecdysozoa</taxon>
        <taxon>Arthropoda</taxon>
        <taxon>Hexapoda</taxon>
        <taxon>Insecta</taxon>
        <taxon>Pterygota</taxon>
        <taxon>Neoptera</taxon>
        <taxon>Endopterygota</taxon>
        <taxon>Coleoptera</taxon>
        <taxon>Polyphaga</taxon>
        <taxon>Cucujiformia</taxon>
        <taxon>Chrysomeloidea</taxon>
        <taxon>Chrysomelidae</taxon>
        <taxon>Galerucinae</taxon>
        <taxon>Diabroticina</taxon>
        <taxon>Diabroticites</taxon>
        <taxon>Diabrotica</taxon>
    </lineage>
</organism>
<keyword evidence="12" id="KW-1185">Reference proteome</keyword>
<dbReference type="PANTHER" id="PTHR21137:SF35">
    <property type="entry name" value="ODORANT RECEPTOR 19A-RELATED"/>
    <property type="match status" value="1"/>
</dbReference>
<accession>A0A9N9X7Q4</accession>
<evidence type="ECO:0000313" key="12">
    <source>
        <dbReference type="Proteomes" id="UP001153709"/>
    </source>
</evidence>
<keyword evidence="9" id="KW-0807">Transducer</keyword>
<keyword evidence="7 10" id="KW-0472">Membrane</keyword>
<evidence type="ECO:0000256" key="2">
    <source>
        <dbReference type="ARBA" id="ARBA00022475"/>
    </source>
</evidence>
<protein>
    <recommendedName>
        <fullName evidence="13">Odorant receptor</fullName>
    </recommendedName>
</protein>
<dbReference type="InterPro" id="IPR004117">
    <property type="entry name" value="7tm6_olfct_rcpt"/>
</dbReference>
<keyword evidence="8" id="KW-0675">Receptor</keyword>
<feature type="transmembrane region" description="Helical" evidence="10">
    <location>
        <begin position="257"/>
        <end position="290"/>
    </location>
</feature>
<dbReference type="GO" id="GO:0005886">
    <property type="term" value="C:plasma membrane"/>
    <property type="evidence" value="ECO:0007669"/>
    <property type="project" value="UniProtKB-SubCell"/>
</dbReference>
<dbReference type="GO" id="GO:0005549">
    <property type="term" value="F:odorant binding"/>
    <property type="evidence" value="ECO:0007669"/>
    <property type="project" value="InterPro"/>
</dbReference>
<evidence type="ECO:0000256" key="8">
    <source>
        <dbReference type="ARBA" id="ARBA00023170"/>
    </source>
</evidence>
<keyword evidence="6 10" id="KW-1133">Transmembrane helix</keyword>
<evidence type="ECO:0000256" key="3">
    <source>
        <dbReference type="ARBA" id="ARBA00022606"/>
    </source>
</evidence>
<name>A0A9N9X7Q4_DIABA</name>
<evidence type="ECO:0008006" key="13">
    <source>
        <dbReference type="Google" id="ProtNLM"/>
    </source>
</evidence>
<gene>
    <name evidence="11" type="ORF">DIABBA_LOCUS4322</name>
</gene>
<dbReference type="GO" id="GO:0004984">
    <property type="term" value="F:olfactory receptor activity"/>
    <property type="evidence" value="ECO:0007669"/>
    <property type="project" value="InterPro"/>
</dbReference>
<dbReference type="GO" id="GO:0007165">
    <property type="term" value="P:signal transduction"/>
    <property type="evidence" value="ECO:0007669"/>
    <property type="project" value="UniProtKB-KW"/>
</dbReference>
<dbReference type="EMBL" id="OU898278">
    <property type="protein sequence ID" value="CAG9830630.1"/>
    <property type="molecule type" value="Genomic_DNA"/>
</dbReference>
<feature type="transmembrane region" description="Helical" evidence="10">
    <location>
        <begin position="56"/>
        <end position="78"/>
    </location>
</feature>
<evidence type="ECO:0000256" key="5">
    <source>
        <dbReference type="ARBA" id="ARBA00022725"/>
    </source>
</evidence>
<keyword evidence="2" id="KW-1003">Cell membrane</keyword>
<evidence type="ECO:0000256" key="4">
    <source>
        <dbReference type="ARBA" id="ARBA00022692"/>
    </source>
</evidence>
<evidence type="ECO:0000256" key="7">
    <source>
        <dbReference type="ARBA" id="ARBA00023136"/>
    </source>
</evidence>
<sequence>MVVIQWKMLNREVSSILGSTAEKEEERHLLKNDVEKCVNYHNFLINYIKRLNETVWYPNMLMVFFSVTAICVEIFIIVNRPTEGDFLTRLMYLVEDTYEFVLFYIIPGQLLTNEAENMKDFAYMSNWYEHSVEIKKPFINMVTCISNRPVTLNAGNFLDFNFRTAHEAIIKVTVVFINYKETAVLINETKLFWSIDDFKFEEERSQAQFTLKILKFFAIWYPAVGSVTAFFVLFGPIVFQKRVLPLTNFVPDFPPYIFLYILQGYSFLIVYTSIIFFDILFGTLLMMIVIQWKFLNLDITRVLSSNVETAEDQKLLQREIKKCIDYHIFLIDPPGDDFLIHITLLMGLTNEYLLFYVIPGQLLSDEAENTENSAFSSIWYENSTNLKKPMVNMISNISRKSVNLTAAKLFDFTFENALKAENTEKSAFSSIWYESSTNLKKPMLNMISNISRKSVNLTAAKLFDFTFENALKSYKLVFSYYMFLKTMNIGKQEK</sequence>
<proteinExistence type="predicted"/>
<keyword evidence="4 10" id="KW-0812">Transmembrane</keyword>
<dbReference type="AlphaFoldDB" id="A0A9N9X7Q4"/>
<keyword evidence="3" id="KW-0716">Sensory transduction</keyword>
<dbReference type="PANTHER" id="PTHR21137">
    <property type="entry name" value="ODORANT RECEPTOR"/>
    <property type="match status" value="1"/>
</dbReference>
<reference evidence="11" key="1">
    <citation type="submission" date="2022-01" db="EMBL/GenBank/DDBJ databases">
        <authorList>
            <person name="King R."/>
        </authorList>
    </citation>
    <scope>NUCLEOTIDE SEQUENCE</scope>
</reference>
<comment type="subcellular location">
    <subcellularLocation>
        <location evidence="1">Cell membrane</location>
        <topology evidence="1">Multi-pass membrane protein</topology>
    </subcellularLocation>
</comment>
<evidence type="ECO:0000256" key="10">
    <source>
        <dbReference type="SAM" id="Phobius"/>
    </source>
</evidence>